<accession>A0AAV7CCH7</accession>
<dbReference type="AlphaFoldDB" id="A0AAV7CCH7"/>
<evidence type="ECO:0000256" key="1">
    <source>
        <dbReference type="SAM" id="SignalP"/>
    </source>
</evidence>
<organism evidence="2 3">
    <name type="scientific">Engystomops pustulosus</name>
    <name type="common">Tungara frog</name>
    <name type="synonym">Physalaemus pustulosus</name>
    <dbReference type="NCBI Taxonomy" id="76066"/>
    <lineage>
        <taxon>Eukaryota</taxon>
        <taxon>Metazoa</taxon>
        <taxon>Chordata</taxon>
        <taxon>Craniata</taxon>
        <taxon>Vertebrata</taxon>
        <taxon>Euteleostomi</taxon>
        <taxon>Amphibia</taxon>
        <taxon>Batrachia</taxon>
        <taxon>Anura</taxon>
        <taxon>Neobatrachia</taxon>
        <taxon>Hyloidea</taxon>
        <taxon>Leptodactylidae</taxon>
        <taxon>Leiuperinae</taxon>
        <taxon>Engystomops</taxon>
    </lineage>
</organism>
<proteinExistence type="predicted"/>
<protein>
    <recommendedName>
        <fullName evidence="4">Secreted protein</fullName>
    </recommendedName>
</protein>
<sequence>MRGGMGGGCMRKAMSWEVLWAFIRLNFLQYSLTSHNLEIKLTRGDRLTLSTSYTLLGCNLDFCVKKSSQWNLLTCHMFRGESREISLRKHTSGVA</sequence>
<feature type="chain" id="PRO_5043955845" description="Secreted protein" evidence="1">
    <location>
        <begin position="34"/>
        <end position="95"/>
    </location>
</feature>
<reference evidence="2" key="1">
    <citation type="thesis" date="2020" institute="ProQuest LLC" country="789 East Eisenhower Parkway, Ann Arbor, MI, USA">
        <title>Comparative Genomics and Chromosome Evolution.</title>
        <authorList>
            <person name="Mudd A.B."/>
        </authorList>
    </citation>
    <scope>NUCLEOTIDE SEQUENCE</scope>
    <source>
        <strain evidence="2">237g6f4</strain>
        <tissue evidence="2">Blood</tissue>
    </source>
</reference>
<dbReference type="Proteomes" id="UP000824782">
    <property type="component" value="Unassembled WGS sequence"/>
</dbReference>
<evidence type="ECO:0008006" key="4">
    <source>
        <dbReference type="Google" id="ProtNLM"/>
    </source>
</evidence>
<feature type="signal peptide" evidence="1">
    <location>
        <begin position="1"/>
        <end position="33"/>
    </location>
</feature>
<name>A0AAV7CCH7_ENGPU</name>
<dbReference type="EMBL" id="WNYA01000003">
    <property type="protein sequence ID" value="KAG8582709.1"/>
    <property type="molecule type" value="Genomic_DNA"/>
</dbReference>
<evidence type="ECO:0000313" key="2">
    <source>
        <dbReference type="EMBL" id="KAG8582709.1"/>
    </source>
</evidence>
<keyword evidence="3" id="KW-1185">Reference proteome</keyword>
<comment type="caution">
    <text evidence="2">The sequence shown here is derived from an EMBL/GenBank/DDBJ whole genome shotgun (WGS) entry which is preliminary data.</text>
</comment>
<gene>
    <name evidence="2" type="ORF">GDO81_008170</name>
</gene>
<evidence type="ECO:0000313" key="3">
    <source>
        <dbReference type="Proteomes" id="UP000824782"/>
    </source>
</evidence>
<keyword evidence="1" id="KW-0732">Signal</keyword>